<dbReference type="InterPro" id="IPR007298">
    <property type="entry name" value="Cu-R_lipoprotein_NlpE"/>
</dbReference>
<protein>
    <submittedName>
        <fullName evidence="1">Copper resistance protein NlpE</fullName>
    </submittedName>
</protein>
<dbReference type="Pfam" id="PF04170">
    <property type="entry name" value="NlpE"/>
    <property type="match status" value="1"/>
</dbReference>
<dbReference type="Gene3D" id="2.40.128.640">
    <property type="match status" value="1"/>
</dbReference>
<dbReference type="RefSeq" id="WP_242936577.1">
    <property type="nucleotide sequence ID" value="NZ_CP094326.1"/>
</dbReference>
<dbReference type="PROSITE" id="PS51257">
    <property type="entry name" value="PROKAR_LIPOPROTEIN"/>
    <property type="match status" value="1"/>
</dbReference>
<dbReference type="EMBL" id="CP094326">
    <property type="protein sequence ID" value="UNY98170.1"/>
    <property type="molecule type" value="Genomic_DNA"/>
</dbReference>
<organism evidence="1 2">
    <name type="scientific">Zhouia spongiae</name>
    <dbReference type="NCBI Taxonomy" id="2202721"/>
    <lineage>
        <taxon>Bacteria</taxon>
        <taxon>Pseudomonadati</taxon>
        <taxon>Bacteroidota</taxon>
        <taxon>Flavobacteriia</taxon>
        <taxon>Flavobacteriales</taxon>
        <taxon>Flavobacteriaceae</taxon>
        <taxon>Zhouia</taxon>
    </lineage>
</organism>
<dbReference type="Proteomes" id="UP000829476">
    <property type="component" value="Chromosome"/>
</dbReference>
<gene>
    <name evidence="1" type="ORF">MQE36_13885</name>
</gene>
<keyword evidence="2" id="KW-1185">Reference proteome</keyword>
<proteinExistence type="predicted"/>
<sequence length="144" mass="16171">MKKFVLSLLICYGAFTGCKNKPQHSEEVDQKVVGDIHNAQNSLDWEGAYTGILPCADCEGIQIKLIISSDNSYSLEQEYLGKEADTFKDHGTFSWDDNGTIITLNNIKDRASKYFVGENKLIQLDLQGNKITGELSDRYILTKE</sequence>
<evidence type="ECO:0000313" key="1">
    <source>
        <dbReference type="EMBL" id="UNY98170.1"/>
    </source>
</evidence>
<evidence type="ECO:0000313" key="2">
    <source>
        <dbReference type="Proteomes" id="UP000829476"/>
    </source>
</evidence>
<name>A0ABY3YKP0_9FLAO</name>
<accession>A0ABY3YKP0</accession>
<reference evidence="1 2" key="1">
    <citation type="journal article" date="2018" name="Int. J. Syst. Evol. Microbiol.">
        <title>Zhouia spongiae sp. nov., isolated from a marine sponge.</title>
        <authorList>
            <person name="Zhuang L."/>
            <person name="Lin B."/>
            <person name="Qin F."/>
            <person name="Luo L."/>
        </authorList>
    </citation>
    <scope>NUCLEOTIDE SEQUENCE [LARGE SCALE GENOMIC DNA]</scope>
    <source>
        <strain evidence="1 2">HN-Y44</strain>
    </source>
</reference>